<comment type="catalytic activity">
    <reaction evidence="2">
        <text>oxidized coenzyme F420-(gamma-L-Glu)(n) + a quinol + H(+) = reduced coenzyme F420-(gamma-L-Glu)(n) + a quinone</text>
        <dbReference type="Rhea" id="RHEA:39663"/>
        <dbReference type="Rhea" id="RHEA-COMP:12939"/>
        <dbReference type="Rhea" id="RHEA-COMP:14378"/>
        <dbReference type="ChEBI" id="CHEBI:15378"/>
        <dbReference type="ChEBI" id="CHEBI:24646"/>
        <dbReference type="ChEBI" id="CHEBI:132124"/>
        <dbReference type="ChEBI" id="CHEBI:133980"/>
        <dbReference type="ChEBI" id="CHEBI:139511"/>
    </reaction>
</comment>
<gene>
    <name evidence="3" type="ORF">BJY24_003045</name>
</gene>
<dbReference type="Pfam" id="PF04075">
    <property type="entry name" value="F420H2_quin_red"/>
    <property type="match status" value="1"/>
</dbReference>
<dbReference type="PANTHER" id="PTHR39428:SF1">
    <property type="entry name" value="F420H(2)-DEPENDENT QUINONE REDUCTASE RV1261C"/>
    <property type="match status" value="1"/>
</dbReference>
<dbReference type="Proteomes" id="UP000540412">
    <property type="component" value="Unassembled WGS sequence"/>
</dbReference>
<accession>A0A7W9UI96</accession>
<evidence type="ECO:0000256" key="1">
    <source>
        <dbReference type="ARBA" id="ARBA00008710"/>
    </source>
</evidence>
<proteinExistence type="inferred from homology"/>
<dbReference type="SUPFAM" id="SSF50475">
    <property type="entry name" value="FMN-binding split barrel"/>
    <property type="match status" value="1"/>
</dbReference>
<comment type="similarity">
    <text evidence="1">Belongs to the F420H(2)-dependent quinone reductase family.</text>
</comment>
<evidence type="ECO:0000313" key="3">
    <source>
        <dbReference type="EMBL" id="MBB5914178.1"/>
    </source>
</evidence>
<evidence type="ECO:0000313" key="4">
    <source>
        <dbReference type="Proteomes" id="UP000540412"/>
    </source>
</evidence>
<name>A0A7W9UI96_9NOCA</name>
<dbReference type="Gene3D" id="2.30.110.10">
    <property type="entry name" value="Electron Transport, Fmn-binding Protein, Chain A"/>
    <property type="match status" value="1"/>
</dbReference>
<dbReference type="GO" id="GO:0016491">
    <property type="term" value="F:oxidoreductase activity"/>
    <property type="evidence" value="ECO:0007669"/>
    <property type="project" value="InterPro"/>
</dbReference>
<dbReference type="NCBIfam" id="TIGR00026">
    <property type="entry name" value="hi_GC_TIGR00026"/>
    <property type="match status" value="1"/>
</dbReference>
<dbReference type="GO" id="GO:0070967">
    <property type="term" value="F:coenzyme F420 binding"/>
    <property type="evidence" value="ECO:0007669"/>
    <property type="project" value="TreeGrafter"/>
</dbReference>
<reference evidence="3 4" key="1">
    <citation type="submission" date="2020-08" db="EMBL/GenBank/DDBJ databases">
        <title>Sequencing the genomes of 1000 actinobacteria strains.</title>
        <authorList>
            <person name="Klenk H.-P."/>
        </authorList>
    </citation>
    <scope>NUCLEOTIDE SEQUENCE [LARGE SCALE GENOMIC DNA]</scope>
    <source>
        <strain evidence="3 4">DSM 43582</strain>
    </source>
</reference>
<dbReference type="PANTHER" id="PTHR39428">
    <property type="entry name" value="F420H(2)-DEPENDENT QUINONE REDUCTASE RV1261C"/>
    <property type="match status" value="1"/>
</dbReference>
<keyword evidence="4" id="KW-1185">Reference proteome</keyword>
<comment type="caution">
    <text evidence="3">The sequence shown here is derived from an EMBL/GenBank/DDBJ whole genome shotgun (WGS) entry which is preliminary data.</text>
</comment>
<dbReference type="EMBL" id="JACHIT010000001">
    <property type="protein sequence ID" value="MBB5914178.1"/>
    <property type="molecule type" value="Genomic_DNA"/>
</dbReference>
<dbReference type="InterPro" id="IPR012349">
    <property type="entry name" value="Split_barrel_FMN-bd"/>
</dbReference>
<dbReference type="GO" id="GO:0005886">
    <property type="term" value="C:plasma membrane"/>
    <property type="evidence" value="ECO:0007669"/>
    <property type="project" value="TreeGrafter"/>
</dbReference>
<dbReference type="AlphaFoldDB" id="A0A7W9UI96"/>
<protein>
    <submittedName>
        <fullName evidence="3">Deazaflavin-dependent oxidoreductase (Nitroreductase family)</fullName>
    </submittedName>
</protein>
<evidence type="ECO:0000256" key="2">
    <source>
        <dbReference type="ARBA" id="ARBA00049106"/>
    </source>
</evidence>
<organism evidence="3 4">
    <name type="scientific">Nocardia transvalensis</name>
    <dbReference type="NCBI Taxonomy" id="37333"/>
    <lineage>
        <taxon>Bacteria</taxon>
        <taxon>Bacillati</taxon>
        <taxon>Actinomycetota</taxon>
        <taxon>Actinomycetes</taxon>
        <taxon>Mycobacteriales</taxon>
        <taxon>Nocardiaceae</taxon>
        <taxon>Nocardia</taxon>
    </lineage>
</organism>
<sequence length="169" mass="18694">MAAQFPDRQWGSRTGLLSRMVSPFAATKAGSFVIRTLTPLDRKVLERTAGRYTVLGPVGAPVILLTTTGRKSGEPRTSPLLYVHDGDVLYVIGSNFGQARHPAWTGNLLADATGTVTIAGERIPVQAKLIEDEEKKREIFERFVETSEAYAAYRTRTTRDLRLFALTRV</sequence>
<dbReference type="InterPro" id="IPR004378">
    <property type="entry name" value="F420H2_quin_Rdtase"/>
</dbReference>
<dbReference type="RefSeq" id="WP_040751356.1">
    <property type="nucleotide sequence ID" value="NZ_JACHIT010000001.1"/>
</dbReference>